<dbReference type="Pfam" id="PF00009">
    <property type="entry name" value="GTP_EFTU"/>
    <property type="match status" value="1"/>
</dbReference>
<keyword evidence="15" id="KW-1185">Reference proteome</keyword>
<keyword evidence="9" id="KW-0342">GTP-binding</keyword>
<dbReference type="Pfam" id="PF01583">
    <property type="entry name" value="APS_kinase"/>
    <property type="match status" value="1"/>
</dbReference>
<dbReference type="InterPro" id="IPR050100">
    <property type="entry name" value="TRAFAC_GTPase_members"/>
</dbReference>
<evidence type="ECO:0000313" key="15">
    <source>
        <dbReference type="Proteomes" id="UP001214441"/>
    </source>
</evidence>
<comment type="function">
    <text evidence="12">Catalyzes the synthesis of activated sulfate.</text>
</comment>
<keyword evidence="6" id="KW-0548">Nucleotidyltransferase</keyword>
<dbReference type="Gene3D" id="2.40.30.10">
    <property type="entry name" value="Translation factors"/>
    <property type="match status" value="2"/>
</dbReference>
<dbReference type="CDD" id="cd04095">
    <property type="entry name" value="CysN_NoDQ_III"/>
    <property type="match status" value="1"/>
</dbReference>
<dbReference type="SUPFAM" id="SSF52540">
    <property type="entry name" value="P-loop containing nucleoside triphosphate hydrolases"/>
    <property type="match status" value="2"/>
</dbReference>
<dbReference type="NCBIfam" id="NF004035">
    <property type="entry name" value="PRK05506.1"/>
    <property type="match status" value="1"/>
</dbReference>
<dbReference type="CDD" id="cd02027">
    <property type="entry name" value="APSK"/>
    <property type="match status" value="1"/>
</dbReference>
<evidence type="ECO:0000256" key="7">
    <source>
        <dbReference type="ARBA" id="ARBA00022741"/>
    </source>
</evidence>
<comment type="catalytic activity">
    <reaction evidence="11">
        <text>sulfate + ATP + H(+) = adenosine 5'-phosphosulfate + diphosphate</text>
        <dbReference type="Rhea" id="RHEA:18133"/>
        <dbReference type="ChEBI" id="CHEBI:15378"/>
        <dbReference type="ChEBI" id="CHEBI:16189"/>
        <dbReference type="ChEBI" id="CHEBI:30616"/>
        <dbReference type="ChEBI" id="CHEBI:33019"/>
        <dbReference type="ChEBI" id="CHEBI:58243"/>
        <dbReference type="EC" id="2.7.7.4"/>
    </reaction>
</comment>
<dbReference type="InterPro" id="IPR000795">
    <property type="entry name" value="T_Tr_GTP-bd_dom"/>
</dbReference>
<dbReference type="InterPro" id="IPR002891">
    <property type="entry name" value="APS"/>
</dbReference>
<proteinExistence type="inferred from homology"/>
<dbReference type="PROSITE" id="PS51722">
    <property type="entry name" value="G_TR_2"/>
    <property type="match status" value="1"/>
</dbReference>
<protein>
    <recommendedName>
        <fullName evidence="12">Adenylyl-sulfate kinase</fullName>
        <ecNumber evidence="12">2.7.1.25</ecNumber>
    </recommendedName>
    <alternativeName>
        <fullName evidence="12">APS kinase</fullName>
    </alternativeName>
    <alternativeName>
        <fullName evidence="12">ATP adenosine-5'-phosphosulfate 3'-phosphotransferase</fullName>
    </alternativeName>
    <alternativeName>
        <fullName evidence="12">Adenosine-5'-phosphosulfate kinase</fullName>
    </alternativeName>
</protein>
<keyword evidence="12" id="KW-0597">Phosphoprotein</keyword>
<comment type="similarity">
    <text evidence="12">Belongs to the APS kinase family.</text>
</comment>
<accession>A0ABT7A283</accession>
<evidence type="ECO:0000256" key="1">
    <source>
        <dbReference type="ARBA" id="ARBA00001823"/>
    </source>
</evidence>
<evidence type="ECO:0000256" key="2">
    <source>
        <dbReference type="ARBA" id="ARBA00002357"/>
    </source>
</evidence>
<sequence>MAPLLRLATAGSVDDGKSTLIGRLLLDSKAILEDQLASIEQPVGPDLAALTDGLRAEREQGITIDVAYRYFATPKRKFIIADTPGHVQYTRNMVTGTSTADLVLTLVDARYGVLAQSRRHALIASLLGVSHLVLCVNKMDLVGWSRERFEEVRDEFLRMAARLEIPETTVIPLSALRGDNIVHRSTEMPWYEGAPLLQHLEEVPITTDRNLTDLRLPVQYVIRGANGYRSYAGTMASGVLRRGDEVTVLPSGLTTTVEALHGPGGTDLNVAFPSQAVAVRLTGELDIGRGDLLCQPDNRPTTGHDFDAVICWLTDAGDLTPGAHYRLRHTTRSVRAKVRALDYRLDTDTLHRDVSATALSLNDIGRISIQTHQPLNFDAYRRNRDTGSFILVDEATGSTVAAGMIDDKPLPASNIRWHSSAVTRGGRTSTGGTVWLTGLSASGKSTIATELEHRLVAEGRAVYLLDGDNLRHGLSADLGFSAADRTENVRRVAEVARLFADAGIVAIVSLISPYRTDRDRARHLHEADGLSFAEVYLDAPLRVCEQRDPKGLYARARARELVEFTGIDAPYEPPTDPELTLHPHRATPVELAEQIVTLIGQW</sequence>
<evidence type="ECO:0000256" key="9">
    <source>
        <dbReference type="ARBA" id="ARBA00023134"/>
    </source>
</evidence>
<evidence type="ECO:0000256" key="8">
    <source>
        <dbReference type="ARBA" id="ARBA00022840"/>
    </source>
</evidence>
<dbReference type="PANTHER" id="PTHR23115">
    <property type="entry name" value="TRANSLATION FACTOR"/>
    <property type="match status" value="1"/>
</dbReference>
<comment type="caution">
    <text evidence="14">The sequence shown here is derived from an EMBL/GenBank/DDBJ whole genome shotgun (WGS) entry which is preliminary data.</text>
</comment>
<gene>
    <name evidence="12 14" type="primary">cysC</name>
    <name evidence="14" type="ORF">NMN56_026405</name>
</gene>
<comment type="catalytic activity">
    <reaction evidence="1 12">
        <text>adenosine 5'-phosphosulfate + ATP = 3'-phosphoadenylyl sulfate + ADP + H(+)</text>
        <dbReference type="Rhea" id="RHEA:24152"/>
        <dbReference type="ChEBI" id="CHEBI:15378"/>
        <dbReference type="ChEBI" id="CHEBI:30616"/>
        <dbReference type="ChEBI" id="CHEBI:58243"/>
        <dbReference type="ChEBI" id="CHEBI:58339"/>
        <dbReference type="ChEBI" id="CHEBI:456216"/>
        <dbReference type="EC" id="2.7.1.25"/>
    </reaction>
</comment>
<comment type="similarity">
    <text evidence="4">In the N-terminal section; belongs to the TRAFAC class translation factor GTPase superfamily. Classic translation factor GTPase family. CysN/NodQ subfamily.</text>
</comment>
<dbReference type="InterPro" id="IPR044139">
    <property type="entry name" value="CysN_NoDQ_III"/>
</dbReference>
<dbReference type="InterPro" id="IPR027417">
    <property type="entry name" value="P-loop_NTPase"/>
</dbReference>
<evidence type="ECO:0000313" key="14">
    <source>
        <dbReference type="EMBL" id="MDJ1135430.1"/>
    </source>
</evidence>
<dbReference type="Gene3D" id="3.40.50.300">
    <property type="entry name" value="P-loop containing nucleotide triphosphate hydrolases"/>
    <property type="match status" value="2"/>
</dbReference>
<dbReference type="InterPro" id="IPR011779">
    <property type="entry name" value="SO4_adenylTrfase_lsu"/>
</dbReference>
<feature type="active site" description="Phosphoserine intermediate" evidence="12">
    <location>
        <position position="512"/>
    </location>
</feature>
<feature type="domain" description="Tr-type G" evidence="13">
    <location>
        <begin position="2"/>
        <end position="209"/>
    </location>
</feature>
<evidence type="ECO:0000256" key="3">
    <source>
        <dbReference type="ARBA" id="ARBA00005438"/>
    </source>
</evidence>
<dbReference type="Proteomes" id="UP001214441">
    <property type="component" value="Unassembled WGS sequence"/>
</dbReference>
<evidence type="ECO:0000256" key="6">
    <source>
        <dbReference type="ARBA" id="ARBA00022695"/>
    </source>
</evidence>
<organism evidence="14 15">
    <name type="scientific">Streptomyces iconiensis</name>
    <dbReference type="NCBI Taxonomy" id="1384038"/>
    <lineage>
        <taxon>Bacteria</taxon>
        <taxon>Bacillati</taxon>
        <taxon>Actinomycetota</taxon>
        <taxon>Actinomycetes</taxon>
        <taxon>Kitasatosporales</taxon>
        <taxon>Streptomycetaceae</taxon>
        <taxon>Streptomyces</taxon>
    </lineage>
</organism>
<keyword evidence="7 12" id="KW-0547">Nucleotide-binding</keyword>
<dbReference type="PRINTS" id="PR00315">
    <property type="entry name" value="ELONGATNFCT"/>
</dbReference>
<evidence type="ECO:0000256" key="5">
    <source>
        <dbReference type="ARBA" id="ARBA00022679"/>
    </source>
</evidence>
<dbReference type="NCBIfam" id="TIGR00455">
    <property type="entry name" value="apsK"/>
    <property type="match status" value="1"/>
</dbReference>
<name>A0ABT7A283_9ACTN</name>
<evidence type="ECO:0000256" key="4">
    <source>
        <dbReference type="ARBA" id="ARBA00007237"/>
    </source>
</evidence>
<dbReference type="PROSITE" id="PS00301">
    <property type="entry name" value="G_TR_1"/>
    <property type="match status" value="1"/>
</dbReference>
<comment type="function">
    <text evidence="2">APS kinase catalyzes the synthesis of activated sulfate.</text>
</comment>
<comment type="similarity">
    <text evidence="3">In the C-terminal section; belongs to the APS kinase family.</text>
</comment>
<dbReference type="NCBIfam" id="TIGR02034">
    <property type="entry name" value="CysN"/>
    <property type="match status" value="1"/>
</dbReference>
<reference evidence="14 15" key="1">
    <citation type="submission" date="2023-05" db="EMBL/GenBank/DDBJ databases">
        <title>Streptantibioticus silvisoli sp. nov., acidotolerant actinomycetes 1 from pine litter.</title>
        <authorList>
            <person name="Swiecimska M."/>
            <person name="Golinska P."/>
            <person name="Sangal V."/>
            <person name="Wachnowicz B."/>
            <person name="Goodfellow M."/>
        </authorList>
    </citation>
    <scope>NUCLEOTIDE SEQUENCE [LARGE SCALE GENOMIC DNA]</scope>
    <source>
        <strain evidence="14 15">DSM 42109</strain>
    </source>
</reference>
<dbReference type="HAMAP" id="MF_00065">
    <property type="entry name" value="Adenylyl_sulf_kinase"/>
    <property type="match status" value="1"/>
</dbReference>
<evidence type="ECO:0000256" key="10">
    <source>
        <dbReference type="ARBA" id="ARBA00023268"/>
    </source>
</evidence>
<keyword evidence="8 12" id="KW-0067">ATP-binding</keyword>
<dbReference type="CDD" id="cd04166">
    <property type="entry name" value="CysN_ATPS"/>
    <property type="match status" value="1"/>
</dbReference>
<dbReference type="InterPro" id="IPR054696">
    <property type="entry name" value="GTP-eEF1A_C"/>
</dbReference>
<dbReference type="InterPro" id="IPR041757">
    <property type="entry name" value="CysN_GTP-bd"/>
</dbReference>
<dbReference type="InterPro" id="IPR009000">
    <property type="entry name" value="Transl_B-barrel_sf"/>
</dbReference>
<dbReference type="EC" id="2.7.1.25" evidence="12"/>
<dbReference type="EMBL" id="JANCPR020000029">
    <property type="protein sequence ID" value="MDJ1135430.1"/>
    <property type="molecule type" value="Genomic_DNA"/>
</dbReference>
<comment type="pathway">
    <text evidence="12">Sulfur metabolism; hydrogen sulfide biosynthesis; sulfite from sulfate: step 2/3.</text>
</comment>
<dbReference type="InterPro" id="IPR059117">
    <property type="entry name" value="APS_kinase_dom"/>
</dbReference>
<dbReference type="InterPro" id="IPR031157">
    <property type="entry name" value="G_TR_CS"/>
</dbReference>
<dbReference type="SUPFAM" id="SSF50465">
    <property type="entry name" value="EF-Tu/eEF-1alpha/eIF2-gamma C-terminal domain"/>
    <property type="match status" value="1"/>
</dbReference>
<dbReference type="SUPFAM" id="SSF50447">
    <property type="entry name" value="Translation proteins"/>
    <property type="match status" value="1"/>
</dbReference>
<keyword evidence="12 14" id="KW-0418">Kinase</keyword>
<evidence type="ECO:0000259" key="13">
    <source>
        <dbReference type="PROSITE" id="PS51722"/>
    </source>
</evidence>
<dbReference type="Pfam" id="PF22594">
    <property type="entry name" value="GTP-eEF1A_C"/>
    <property type="match status" value="1"/>
</dbReference>
<dbReference type="RefSeq" id="WP_274043159.1">
    <property type="nucleotide sequence ID" value="NZ_JANCPR020000029.1"/>
</dbReference>
<keyword evidence="5 12" id="KW-0808">Transferase</keyword>
<evidence type="ECO:0000256" key="11">
    <source>
        <dbReference type="ARBA" id="ARBA00049370"/>
    </source>
</evidence>
<dbReference type="GO" id="GO:0004020">
    <property type="term" value="F:adenylylsulfate kinase activity"/>
    <property type="evidence" value="ECO:0007669"/>
    <property type="project" value="UniProtKB-EC"/>
</dbReference>
<dbReference type="NCBIfam" id="NF003013">
    <property type="entry name" value="PRK03846.1"/>
    <property type="match status" value="1"/>
</dbReference>
<dbReference type="InterPro" id="IPR009001">
    <property type="entry name" value="Transl_elong_EF1A/Init_IF2_C"/>
</dbReference>
<evidence type="ECO:0000256" key="12">
    <source>
        <dbReference type="HAMAP-Rule" id="MF_00065"/>
    </source>
</evidence>
<keyword evidence="10" id="KW-0511">Multifunctional enzyme</keyword>
<feature type="binding site" evidence="12">
    <location>
        <begin position="438"/>
        <end position="445"/>
    </location>
    <ligand>
        <name>ATP</name>
        <dbReference type="ChEBI" id="CHEBI:30616"/>
    </ligand>
</feature>